<dbReference type="InterPro" id="IPR000904">
    <property type="entry name" value="Sec7_dom"/>
</dbReference>
<accession>A0A9P6DSZ2</accession>
<dbReference type="SMART" id="SM00233">
    <property type="entry name" value="PH"/>
    <property type="match status" value="1"/>
</dbReference>
<dbReference type="GO" id="GO:0032012">
    <property type="term" value="P:regulation of ARF protein signal transduction"/>
    <property type="evidence" value="ECO:0007669"/>
    <property type="project" value="InterPro"/>
</dbReference>
<gene>
    <name evidence="4" type="ORF">BS47DRAFT_1343751</name>
</gene>
<feature type="region of interest" description="Disordered" evidence="1">
    <location>
        <begin position="543"/>
        <end position="578"/>
    </location>
</feature>
<dbReference type="SUPFAM" id="SSF50729">
    <property type="entry name" value="PH domain-like"/>
    <property type="match status" value="1"/>
</dbReference>
<organism evidence="4 5">
    <name type="scientific">Hydnum rufescens UP504</name>
    <dbReference type="NCBI Taxonomy" id="1448309"/>
    <lineage>
        <taxon>Eukaryota</taxon>
        <taxon>Fungi</taxon>
        <taxon>Dikarya</taxon>
        <taxon>Basidiomycota</taxon>
        <taxon>Agaricomycotina</taxon>
        <taxon>Agaricomycetes</taxon>
        <taxon>Cantharellales</taxon>
        <taxon>Hydnaceae</taxon>
        <taxon>Hydnum</taxon>
    </lineage>
</organism>
<sequence length="1607" mass="173469">MFEWNSSFASKVPPGTRFAYGLTSIDDSALVIAEQDFTATSPTTTQVTSTISTHSFPLLHHTGAMSAPPVPDPQIISPTIYRPNPSNDTNHYSPDPRRSVSGSALLRVDKALPKLPNEVETPSSTEAEILDTPSAPSHTTPLSQKPQLNSLIPSLRLKKGSATAALAHASLGSGIPLGVPVTLSSTPSSLSVNPVHSNEPTSLGPMNASVSMSPSHPRSHSSLPLPTSRSPVPLPSVSGKASPLRRLKSFSKSTSAQNPSSSITPSPTSRTDEALPHAELGRQQGMSIGPPLRAFTLGAQEASPVKIRSSEESPRERRKKRVNQDGSDVGTAGPSSGLRQRVQSDTGVSPLPLPDSSRRNSLWFFQQSPSNAPTPANLNSSSPPLPGIPQTNQHHVIPGSRPKTSPGHPGSSIRPLSPIHPMSDYFGLPPQRVMSPLGIEDFISFTSDIESPTNLLDAKTKTSSEAQKGLDSPFTWPPPSPLRRSGSRGMTGTGITRDLGDTPSGSSLVDLAFPRVLVQSSLQSPTMPCEGPQADVKVASTPGLDTAAVPSNSLLPGDNDPKGSVLSPRPRRSNSTPRLSAAFHAVRRRSMSLFHNAASSTFVPKIPDISDGIPFPLATDPPLNQISDPVAASLKPPPVLPSRSDPPIPLLRKLSQTFMLSSPTFPVLSVEQEMMSRRSSSSFGHISGLLPSAKPAAPEVLRDGETPESYAGRLMHAVSRREIAGILAASNDSFHAQAIHAYMTQFNFHSDPLDVALRKLLMDVGLPRETQQIDRVMEAFAARYQVCNTGLFANSDHPYILAFSLIMLHTDAFNPSNKNRMVKADYIKNARLPGIPSEVLDCYYDNITFAPFIFVEDPMDVDGQRSPAFEIQSNPNAAQGRGTRGPPWGLEQRIDPYFLIRQDLLDPLRADVESYIPWTNPYSYTGITGQMSERDMHRAFVLAPSIEVVEPVRRKSLPLLASAGAKAEVHSRSRRTLRITKVGVVSRKEDLDGGRRANSRKWRYWTLILTGSQLLFFKDVSVASTFMGSHEDTRIRTVNIKPDELVSLQDAVALCDTACSKYPNTFRFVMPSGRHYLIKTNEANDMGQWMSLINYASAFKSCGIRMRDMAMTRKQAISAGTAAAVSLVKDIKRNTRVILPTIRTPQLDASPSVSLCVSNSDAEMPTPGDSPNDSPVSLPGIPANTTHRMTVNGISGGVDLDTISTARGDGRLEDTFNRVKAELAFGSSIVDACTNAVRLPSPVSKGSIEHTTGAKSQSDQIPSRDQTHDSTQAPDPQDRDGHHNSSVIHSKIRDLDSRIATADLALDSDLCIARNLHVLTPFQRSTRERIQNAVGPVARRVKELRLDIARLQCQREILVSDLMADEEDWERTKCVALKAATKELRVRTMSTGFDSSSGSPATHPLHSMPDDGDLATSSSVALSIWTTAERPQSSTSSFFTAVDDHSVRDRNSTLSMSDHIAVAAQRSLVPPVALHPLTDMDVAIQVNDEPINVSNARQGSSFPSSSDWTPPSRSSVGSTPVESPIVAEPSSADPWSGVGTLADEEAEDWSKTRAAKRVSLVTLPPQIVSPSRLGTIRRDRVRGDGTLSFQSDNREILPECSLASEGP</sequence>
<dbReference type="Gene3D" id="2.30.29.30">
    <property type="entry name" value="Pleckstrin-homology domain (PH domain)/Phosphotyrosine-binding domain (PTB)"/>
    <property type="match status" value="1"/>
</dbReference>
<dbReference type="InterPro" id="IPR035999">
    <property type="entry name" value="Sec7_dom_sf"/>
</dbReference>
<dbReference type="OrthoDB" id="430364at2759"/>
<feature type="compositionally biased region" description="Low complexity" evidence="1">
    <location>
        <begin position="259"/>
        <end position="269"/>
    </location>
</feature>
<evidence type="ECO:0000259" key="2">
    <source>
        <dbReference type="PROSITE" id="PS50003"/>
    </source>
</evidence>
<dbReference type="InterPro" id="IPR011993">
    <property type="entry name" value="PH-like_dom_sf"/>
</dbReference>
<dbReference type="EMBL" id="MU128968">
    <property type="protein sequence ID" value="KAF9513756.1"/>
    <property type="molecule type" value="Genomic_DNA"/>
</dbReference>
<name>A0A9P6DSZ2_9AGAM</name>
<dbReference type="Gene3D" id="1.10.1000.11">
    <property type="entry name" value="Arf Nucleotide-binding Site Opener,domain 2"/>
    <property type="match status" value="1"/>
</dbReference>
<feature type="compositionally biased region" description="Low complexity" evidence="1">
    <location>
        <begin position="482"/>
        <end position="497"/>
    </location>
</feature>
<feature type="region of interest" description="Disordered" evidence="1">
    <location>
        <begin position="1240"/>
        <end position="1285"/>
    </location>
</feature>
<proteinExistence type="predicted"/>
<dbReference type="PROSITE" id="PS50190">
    <property type="entry name" value="SEC7"/>
    <property type="match status" value="1"/>
</dbReference>
<dbReference type="InterPro" id="IPR001849">
    <property type="entry name" value="PH_domain"/>
</dbReference>
<evidence type="ECO:0000256" key="1">
    <source>
        <dbReference type="SAM" id="MobiDB-lite"/>
    </source>
</evidence>
<feature type="region of interest" description="Disordered" evidence="1">
    <location>
        <begin position="1159"/>
        <end position="1178"/>
    </location>
</feature>
<comment type="caution">
    <text evidence="4">The sequence shown here is derived from an EMBL/GenBank/DDBJ whole genome shotgun (WGS) entry which is preliminary data.</text>
</comment>
<feature type="region of interest" description="Disordered" evidence="1">
    <location>
        <begin position="1494"/>
        <end position="1550"/>
    </location>
</feature>
<dbReference type="InterPro" id="IPR023394">
    <property type="entry name" value="Sec7_C_sf"/>
</dbReference>
<evidence type="ECO:0000259" key="3">
    <source>
        <dbReference type="PROSITE" id="PS50190"/>
    </source>
</evidence>
<feature type="region of interest" description="Disordered" evidence="1">
    <location>
        <begin position="185"/>
        <end position="273"/>
    </location>
</feature>
<protein>
    <submittedName>
        <fullName evidence="4">Uncharacterized protein</fullName>
    </submittedName>
</protein>
<dbReference type="PROSITE" id="PS50003">
    <property type="entry name" value="PH_DOMAIN"/>
    <property type="match status" value="1"/>
</dbReference>
<dbReference type="Pfam" id="PF15410">
    <property type="entry name" value="PH_9"/>
    <property type="match status" value="1"/>
</dbReference>
<feature type="region of interest" description="Disordered" evidence="1">
    <location>
        <begin position="458"/>
        <end position="506"/>
    </location>
</feature>
<dbReference type="SUPFAM" id="SSF48425">
    <property type="entry name" value="Sec7 domain"/>
    <property type="match status" value="1"/>
</dbReference>
<dbReference type="PANTHER" id="PTHR10663">
    <property type="entry name" value="GUANYL-NUCLEOTIDE EXCHANGE FACTOR"/>
    <property type="match status" value="1"/>
</dbReference>
<dbReference type="SMART" id="SM00222">
    <property type="entry name" value="Sec7"/>
    <property type="match status" value="1"/>
</dbReference>
<feature type="compositionally biased region" description="Polar residues" evidence="1">
    <location>
        <begin position="333"/>
        <end position="347"/>
    </location>
</feature>
<keyword evidence="5" id="KW-1185">Reference proteome</keyword>
<feature type="domain" description="SEC7" evidence="3">
    <location>
        <begin position="670"/>
        <end position="850"/>
    </location>
</feature>
<feature type="compositionally biased region" description="Low complexity" evidence="1">
    <location>
        <begin position="209"/>
        <end position="238"/>
    </location>
</feature>
<dbReference type="GO" id="GO:0005085">
    <property type="term" value="F:guanyl-nucleotide exchange factor activity"/>
    <property type="evidence" value="ECO:0007669"/>
    <property type="project" value="InterPro"/>
</dbReference>
<dbReference type="PANTHER" id="PTHR10663:SF405">
    <property type="entry name" value="ARF GUANINE NUCLEOTIDE EXCHANGE FACTOR SYT1"/>
    <property type="match status" value="1"/>
</dbReference>
<dbReference type="Proteomes" id="UP000886523">
    <property type="component" value="Unassembled WGS sequence"/>
</dbReference>
<feature type="compositionally biased region" description="Low complexity" evidence="1">
    <location>
        <begin position="368"/>
        <end position="382"/>
    </location>
</feature>
<feature type="compositionally biased region" description="Polar residues" evidence="1">
    <location>
        <begin position="1249"/>
        <end position="1274"/>
    </location>
</feature>
<dbReference type="Pfam" id="PF01369">
    <property type="entry name" value="Sec7"/>
    <property type="match status" value="1"/>
</dbReference>
<evidence type="ECO:0000313" key="5">
    <source>
        <dbReference type="Proteomes" id="UP000886523"/>
    </source>
</evidence>
<dbReference type="InterPro" id="IPR041681">
    <property type="entry name" value="PH_9"/>
</dbReference>
<reference evidence="4" key="1">
    <citation type="journal article" date="2020" name="Nat. Commun.">
        <title>Large-scale genome sequencing of mycorrhizal fungi provides insights into the early evolution of symbiotic traits.</title>
        <authorList>
            <person name="Miyauchi S."/>
            <person name="Kiss E."/>
            <person name="Kuo A."/>
            <person name="Drula E."/>
            <person name="Kohler A."/>
            <person name="Sanchez-Garcia M."/>
            <person name="Morin E."/>
            <person name="Andreopoulos B."/>
            <person name="Barry K.W."/>
            <person name="Bonito G."/>
            <person name="Buee M."/>
            <person name="Carver A."/>
            <person name="Chen C."/>
            <person name="Cichocki N."/>
            <person name="Clum A."/>
            <person name="Culley D."/>
            <person name="Crous P.W."/>
            <person name="Fauchery L."/>
            <person name="Girlanda M."/>
            <person name="Hayes R.D."/>
            <person name="Keri Z."/>
            <person name="LaButti K."/>
            <person name="Lipzen A."/>
            <person name="Lombard V."/>
            <person name="Magnuson J."/>
            <person name="Maillard F."/>
            <person name="Murat C."/>
            <person name="Nolan M."/>
            <person name="Ohm R.A."/>
            <person name="Pangilinan J."/>
            <person name="Pereira M.F."/>
            <person name="Perotto S."/>
            <person name="Peter M."/>
            <person name="Pfister S."/>
            <person name="Riley R."/>
            <person name="Sitrit Y."/>
            <person name="Stielow J.B."/>
            <person name="Szollosi G."/>
            <person name="Zifcakova L."/>
            <person name="Stursova M."/>
            <person name="Spatafora J.W."/>
            <person name="Tedersoo L."/>
            <person name="Vaario L.M."/>
            <person name="Yamada A."/>
            <person name="Yan M."/>
            <person name="Wang P."/>
            <person name="Xu J."/>
            <person name="Bruns T."/>
            <person name="Baldrian P."/>
            <person name="Vilgalys R."/>
            <person name="Dunand C."/>
            <person name="Henrissat B."/>
            <person name="Grigoriev I.V."/>
            <person name="Hibbett D."/>
            <person name="Nagy L.G."/>
            <person name="Martin F.M."/>
        </authorList>
    </citation>
    <scope>NUCLEOTIDE SEQUENCE</scope>
    <source>
        <strain evidence="4">UP504</strain>
    </source>
</reference>
<feature type="region of interest" description="Disordered" evidence="1">
    <location>
        <begin position="112"/>
        <end position="147"/>
    </location>
</feature>
<evidence type="ECO:0000313" key="4">
    <source>
        <dbReference type="EMBL" id="KAF9513756.1"/>
    </source>
</evidence>
<feature type="compositionally biased region" description="Polar residues" evidence="1">
    <location>
        <begin position="134"/>
        <end position="147"/>
    </location>
</feature>
<feature type="domain" description="PH" evidence="2">
    <location>
        <begin position="978"/>
        <end position="1098"/>
    </location>
</feature>
<feature type="region of interest" description="Disordered" evidence="1">
    <location>
        <begin position="296"/>
        <end position="417"/>
    </location>
</feature>
<feature type="compositionally biased region" description="Low complexity" evidence="1">
    <location>
        <begin position="1503"/>
        <end position="1515"/>
    </location>
</feature>